<organism evidence="2 3">
    <name type="scientific">Virgisporangium ochraceum</name>
    <dbReference type="NCBI Taxonomy" id="65505"/>
    <lineage>
        <taxon>Bacteria</taxon>
        <taxon>Bacillati</taxon>
        <taxon>Actinomycetota</taxon>
        <taxon>Actinomycetes</taxon>
        <taxon>Micromonosporales</taxon>
        <taxon>Micromonosporaceae</taxon>
        <taxon>Virgisporangium</taxon>
    </lineage>
</organism>
<keyword evidence="1" id="KW-1133">Transmembrane helix</keyword>
<feature type="transmembrane region" description="Helical" evidence="1">
    <location>
        <begin position="244"/>
        <end position="267"/>
    </location>
</feature>
<keyword evidence="1" id="KW-0812">Transmembrane</keyword>
<feature type="transmembrane region" description="Helical" evidence="1">
    <location>
        <begin position="98"/>
        <end position="115"/>
    </location>
</feature>
<reference evidence="2" key="1">
    <citation type="submission" date="2021-01" db="EMBL/GenBank/DDBJ databases">
        <title>Whole genome shotgun sequence of Virgisporangium ochraceum NBRC 16418.</title>
        <authorList>
            <person name="Komaki H."/>
            <person name="Tamura T."/>
        </authorList>
    </citation>
    <scope>NUCLEOTIDE SEQUENCE</scope>
    <source>
        <strain evidence="2">NBRC 16418</strain>
    </source>
</reference>
<feature type="transmembrane region" description="Helical" evidence="1">
    <location>
        <begin position="216"/>
        <end position="238"/>
    </location>
</feature>
<evidence type="ECO:0000256" key="1">
    <source>
        <dbReference type="SAM" id="Phobius"/>
    </source>
</evidence>
<dbReference type="AlphaFoldDB" id="A0A8J4A6X8"/>
<dbReference type="EMBL" id="BOPH01000136">
    <property type="protein sequence ID" value="GIJ74465.1"/>
    <property type="molecule type" value="Genomic_DNA"/>
</dbReference>
<dbReference type="RefSeq" id="WP_203934270.1">
    <property type="nucleotide sequence ID" value="NZ_BOPH01000136.1"/>
</dbReference>
<feature type="transmembrane region" description="Helical" evidence="1">
    <location>
        <begin position="154"/>
        <end position="173"/>
    </location>
</feature>
<feature type="transmembrane region" description="Helical" evidence="1">
    <location>
        <begin position="71"/>
        <end position="91"/>
    </location>
</feature>
<name>A0A8J4A6X8_9ACTN</name>
<gene>
    <name evidence="2" type="ORF">Voc01_093820</name>
</gene>
<feature type="transmembrane region" description="Helical" evidence="1">
    <location>
        <begin position="288"/>
        <end position="307"/>
    </location>
</feature>
<keyword evidence="1" id="KW-0472">Membrane</keyword>
<feature type="transmembrane region" description="Helical" evidence="1">
    <location>
        <begin position="179"/>
        <end position="204"/>
    </location>
</feature>
<protein>
    <submittedName>
        <fullName evidence="2">Uncharacterized protein</fullName>
    </submittedName>
</protein>
<keyword evidence="3" id="KW-1185">Reference proteome</keyword>
<accession>A0A8J4A6X8</accession>
<feature type="transmembrane region" description="Helical" evidence="1">
    <location>
        <begin position="45"/>
        <end position="65"/>
    </location>
</feature>
<feature type="transmembrane region" description="Helical" evidence="1">
    <location>
        <begin position="121"/>
        <end position="142"/>
    </location>
</feature>
<evidence type="ECO:0000313" key="2">
    <source>
        <dbReference type="EMBL" id="GIJ74465.1"/>
    </source>
</evidence>
<comment type="caution">
    <text evidence="2">The sequence shown here is derived from an EMBL/GenBank/DDBJ whole genome shotgun (WGS) entry which is preliminary data.</text>
</comment>
<evidence type="ECO:0000313" key="3">
    <source>
        <dbReference type="Proteomes" id="UP000635606"/>
    </source>
</evidence>
<dbReference type="Proteomes" id="UP000635606">
    <property type="component" value="Unassembled WGS sequence"/>
</dbReference>
<sequence>MPPSELRADDGYEAGYAALDPDDAPAPDVGEDDDRPYLFTPVRRLVSLGVVGLTGLLTVAVVVGVQFDHQPFALVVFGVQVLFVVVWTIAAQPPAPKVVGTVGLLVAVAADWFALTDRPASLGSMAYVTAGGFVLAVIGQLLRPAGRVRVTESLGSSLMVVLGVVAYATLIVLSREPLGTQVISACVVGAGAALFVAHLADLAAPMMRLAPAVPRGGIGIIVGAMVGTAVAGLAGYLLDGLQTLPTAFAGLAAAVIALMVDLSVNYAEAGRRLAGAVPSWWLVRHMQGPLTALALAAPVAYVAKLLLA</sequence>
<proteinExistence type="predicted"/>